<dbReference type="InterPro" id="IPR019545">
    <property type="entry name" value="DM13_domain"/>
</dbReference>
<evidence type="ECO:0000256" key="2">
    <source>
        <dbReference type="SAM" id="SignalP"/>
    </source>
</evidence>
<accession>A0ABV5PIC3</accession>
<reference evidence="4 5" key="1">
    <citation type="submission" date="2024-09" db="EMBL/GenBank/DDBJ databases">
        <authorList>
            <person name="Sun Q."/>
            <person name="Mori K."/>
        </authorList>
    </citation>
    <scope>NUCLEOTIDE SEQUENCE [LARGE SCALE GENOMIC DNA]</scope>
    <source>
        <strain evidence="4 5">JCM 4362</strain>
    </source>
</reference>
<proteinExistence type="predicted"/>
<dbReference type="RefSeq" id="WP_380837448.1">
    <property type="nucleotide sequence ID" value="NZ_JBHMCR010000016.1"/>
</dbReference>
<comment type="caution">
    <text evidence="4">The sequence shown here is derived from an EMBL/GenBank/DDBJ whole genome shotgun (WGS) entry which is preliminary data.</text>
</comment>
<evidence type="ECO:0000313" key="4">
    <source>
        <dbReference type="EMBL" id="MFB9522964.1"/>
    </source>
</evidence>
<feature type="domain" description="DM13" evidence="3">
    <location>
        <begin position="67"/>
        <end position="179"/>
    </location>
</feature>
<sequence length="185" mass="18836">MSAPAARRRPLVALLVVLTVAAGAALHAFQPWKAFTTTTVNEALPPAAAAPTAPGPPGATPAPGPAGPVDLARGDFVSHEHTTTGTARTVRLAGGAGTVLRLEGLATSEGPDVRVYLSREDAEGAERDLGEGAVELGGLKGNRGDQNYAVPAGTDLSAYRSAVIWCERFSVSFGAADLTPRRSAA</sequence>
<keyword evidence="5" id="KW-1185">Reference proteome</keyword>
<feature type="compositionally biased region" description="Pro residues" evidence="1">
    <location>
        <begin position="53"/>
        <end position="66"/>
    </location>
</feature>
<feature type="signal peptide" evidence="2">
    <location>
        <begin position="1"/>
        <end position="24"/>
    </location>
</feature>
<evidence type="ECO:0000256" key="1">
    <source>
        <dbReference type="SAM" id="MobiDB-lite"/>
    </source>
</evidence>
<name>A0ABV5PIC3_STRCM</name>
<evidence type="ECO:0000313" key="5">
    <source>
        <dbReference type="Proteomes" id="UP001589718"/>
    </source>
</evidence>
<dbReference type="Proteomes" id="UP001589718">
    <property type="component" value="Unassembled WGS sequence"/>
</dbReference>
<dbReference type="EMBL" id="JBHMCR010000016">
    <property type="protein sequence ID" value="MFB9522964.1"/>
    <property type="molecule type" value="Genomic_DNA"/>
</dbReference>
<feature type="region of interest" description="Disordered" evidence="1">
    <location>
        <begin position="46"/>
        <end position="67"/>
    </location>
</feature>
<feature type="chain" id="PRO_5045296852" evidence="2">
    <location>
        <begin position="25"/>
        <end position="185"/>
    </location>
</feature>
<evidence type="ECO:0000259" key="3">
    <source>
        <dbReference type="PROSITE" id="PS51549"/>
    </source>
</evidence>
<organism evidence="4 5">
    <name type="scientific">Streptomyces cremeus</name>
    <dbReference type="NCBI Taxonomy" id="66881"/>
    <lineage>
        <taxon>Bacteria</taxon>
        <taxon>Bacillati</taxon>
        <taxon>Actinomycetota</taxon>
        <taxon>Actinomycetes</taxon>
        <taxon>Kitasatosporales</taxon>
        <taxon>Streptomycetaceae</taxon>
        <taxon>Streptomyces</taxon>
    </lineage>
</organism>
<dbReference type="Pfam" id="PF10517">
    <property type="entry name" value="DM13"/>
    <property type="match status" value="1"/>
</dbReference>
<protein>
    <submittedName>
        <fullName evidence="4">DM13 domain-containing protein</fullName>
    </submittedName>
</protein>
<dbReference type="PROSITE" id="PS51549">
    <property type="entry name" value="DM13"/>
    <property type="match status" value="1"/>
</dbReference>
<gene>
    <name evidence="4" type="ORF">ACFFTU_23745</name>
</gene>
<keyword evidence="2" id="KW-0732">Signal</keyword>